<evidence type="ECO:0000256" key="1">
    <source>
        <dbReference type="ARBA" id="ARBA00022737"/>
    </source>
</evidence>
<keyword evidence="1" id="KW-0677">Repeat</keyword>
<dbReference type="InterPro" id="IPR002110">
    <property type="entry name" value="Ankyrin_rpt"/>
</dbReference>
<dbReference type="Gene3D" id="1.25.40.20">
    <property type="entry name" value="Ankyrin repeat-containing domain"/>
    <property type="match status" value="2"/>
</dbReference>
<dbReference type="EMBL" id="GG663741">
    <property type="protein sequence ID" value="EEH55742.1"/>
    <property type="molecule type" value="Genomic_DNA"/>
</dbReference>
<keyword evidence="4" id="KW-0479">Metal-binding</keyword>
<reference evidence="7 8" key="1">
    <citation type="journal article" date="2009" name="Science">
        <title>Green evolution and dynamic adaptations revealed by genomes of the marine picoeukaryotes Micromonas.</title>
        <authorList>
            <person name="Worden A.Z."/>
            <person name="Lee J.H."/>
            <person name="Mock T."/>
            <person name="Rouze P."/>
            <person name="Simmons M.P."/>
            <person name="Aerts A.L."/>
            <person name="Allen A.E."/>
            <person name="Cuvelier M.L."/>
            <person name="Derelle E."/>
            <person name="Everett M.V."/>
            <person name="Foulon E."/>
            <person name="Grimwood J."/>
            <person name="Gundlach H."/>
            <person name="Henrissat B."/>
            <person name="Napoli C."/>
            <person name="McDonald S.M."/>
            <person name="Parker M.S."/>
            <person name="Rombauts S."/>
            <person name="Salamov A."/>
            <person name="Von Dassow P."/>
            <person name="Badger J.H."/>
            <person name="Coutinho P.M."/>
            <person name="Demir E."/>
            <person name="Dubchak I."/>
            <person name="Gentemann C."/>
            <person name="Eikrem W."/>
            <person name="Gready J.E."/>
            <person name="John U."/>
            <person name="Lanier W."/>
            <person name="Lindquist E.A."/>
            <person name="Lucas S."/>
            <person name="Mayer K.F."/>
            <person name="Moreau H."/>
            <person name="Not F."/>
            <person name="Otillar R."/>
            <person name="Panaud O."/>
            <person name="Pangilinan J."/>
            <person name="Paulsen I."/>
            <person name="Piegu B."/>
            <person name="Poliakov A."/>
            <person name="Robbens S."/>
            <person name="Schmutz J."/>
            <person name="Toulza E."/>
            <person name="Wyss T."/>
            <person name="Zelensky A."/>
            <person name="Zhou K."/>
            <person name="Armbrust E.V."/>
            <person name="Bhattacharya D."/>
            <person name="Goodenough U.W."/>
            <person name="Van de Peer Y."/>
            <person name="Grigoriev I.V."/>
        </authorList>
    </citation>
    <scope>NUCLEOTIDE SEQUENCE [LARGE SCALE GENOMIC DNA]</scope>
    <source>
        <strain evidence="7 8">CCMP1545</strain>
    </source>
</reference>
<dbReference type="PANTHER" id="PTHR24198:SF165">
    <property type="entry name" value="ANKYRIN REPEAT-CONTAINING PROTEIN-RELATED"/>
    <property type="match status" value="1"/>
</dbReference>
<evidence type="ECO:0000259" key="6">
    <source>
        <dbReference type="PROSITE" id="PS50157"/>
    </source>
</evidence>
<organism evidence="8">
    <name type="scientific">Micromonas pusilla (strain CCMP1545)</name>
    <name type="common">Picoplanktonic green alga</name>
    <dbReference type="NCBI Taxonomy" id="564608"/>
    <lineage>
        <taxon>Eukaryota</taxon>
        <taxon>Viridiplantae</taxon>
        <taxon>Chlorophyta</taxon>
        <taxon>Mamiellophyceae</taxon>
        <taxon>Mamiellales</taxon>
        <taxon>Mamiellaceae</taxon>
        <taxon>Micromonas</taxon>
    </lineage>
</organism>
<evidence type="ECO:0000256" key="2">
    <source>
        <dbReference type="ARBA" id="ARBA00023043"/>
    </source>
</evidence>
<dbReference type="GeneID" id="9685519"/>
<dbReference type="RefSeq" id="XP_003059790.1">
    <property type="nucleotide sequence ID" value="XM_003059744.1"/>
</dbReference>
<evidence type="ECO:0000313" key="7">
    <source>
        <dbReference type="EMBL" id="EEH55742.1"/>
    </source>
</evidence>
<dbReference type="InterPro" id="IPR013087">
    <property type="entry name" value="Znf_C2H2_type"/>
</dbReference>
<keyword evidence="2 3" id="KW-0040">ANK repeat</keyword>
<dbReference type="Pfam" id="PF13637">
    <property type="entry name" value="Ank_4"/>
    <property type="match status" value="1"/>
</dbReference>
<feature type="repeat" description="ANK" evidence="3">
    <location>
        <begin position="501"/>
        <end position="525"/>
    </location>
</feature>
<accession>C1MVQ4</accession>
<dbReference type="STRING" id="564608.C1MVQ4"/>
<keyword evidence="8" id="KW-1185">Reference proteome</keyword>
<dbReference type="AlphaFoldDB" id="C1MVQ4"/>
<dbReference type="PROSITE" id="PS50157">
    <property type="entry name" value="ZINC_FINGER_C2H2_2"/>
    <property type="match status" value="1"/>
</dbReference>
<dbReference type="PROSITE" id="PS50297">
    <property type="entry name" value="ANK_REP_REGION"/>
    <property type="match status" value="2"/>
</dbReference>
<dbReference type="SUPFAM" id="SSF48403">
    <property type="entry name" value="Ankyrin repeat"/>
    <property type="match status" value="1"/>
</dbReference>
<dbReference type="OMA" id="NGRTEVC"/>
<dbReference type="PANTHER" id="PTHR24198">
    <property type="entry name" value="ANKYRIN REPEAT AND PROTEIN KINASE DOMAIN-CONTAINING PROTEIN"/>
    <property type="match status" value="1"/>
</dbReference>
<evidence type="ECO:0000313" key="8">
    <source>
        <dbReference type="Proteomes" id="UP000001876"/>
    </source>
</evidence>
<dbReference type="KEGG" id="mpp:MICPUCDRAFT_59465"/>
<protein>
    <submittedName>
        <fullName evidence="7">Predicted protein</fullName>
    </submittedName>
</protein>
<dbReference type="SMART" id="SM00248">
    <property type="entry name" value="ANK"/>
    <property type="match status" value="6"/>
</dbReference>
<dbReference type="Proteomes" id="UP000001876">
    <property type="component" value="Unassembled WGS sequence"/>
</dbReference>
<dbReference type="InterPro" id="IPR036770">
    <property type="entry name" value="Ankyrin_rpt-contain_sf"/>
</dbReference>
<dbReference type="PROSITE" id="PS00028">
    <property type="entry name" value="ZINC_FINGER_C2H2_1"/>
    <property type="match status" value="1"/>
</dbReference>
<evidence type="ECO:0000256" key="3">
    <source>
        <dbReference type="PROSITE-ProRule" id="PRU00023"/>
    </source>
</evidence>
<sequence>MRAAEEDAAAAAADAEALRSLLLAAASELVGAALASEVLAVPKESARASKKLDDHGADFRCRAPRTLFRRLEALARRGADADADADAAKKIDDDAPVACGDVRVAWHREANAGGSDDGDDATASAPSATGVVVHTTTAYGTRRARHYPSAVELADAIVCAMDPASLSAVAAHVAVDRGSGGGGGGGDDGDGGEGAATAAKRRRRRELLGRARENQNQNENGSVSGVISFMTKRRLLENAARGMLLCRACGVMFRGDKGLREHRQAKHANSYETSRKEVMDSRMALIAMGGGAATGTGTTTAAAMIDNGRTNAVAKEPEAFDEGLAAARDGDLNTLKTLVAERGWDPLQTVDKHGSCALHWAAGAGQLETCRYLVETCGVDPCVRRRRGKKSKNGPNKRDDGRAAMHWAARNGRTEVCAWLHFAHGVSVDDPTNDGTTPFHLAVWRGHVDTCRWLVDAARADWTTTNAFGCNAIQWAAQSGDVAMCAYLKRLGLDLTLLNYNGHSALHKAAVKGKAEVCAWLLSEGGLDGRHMLADGDGNTPQEMARLEGHDALARWLRARADELAR</sequence>
<keyword evidence="4" id="KW-0862">Zinc</keyword>
<feature type="repeat" description="ANK" evidence="3">
    <location>
        <begin position="434"/>
        <end position="456"/>
    </location>
</feature>
<keyword evidence="4" id="KW-0863">Zinc-finger</keyword>
<evidence type="ECO:0000256" key="5">
    <source>
        <dbReference type="SAM" id="MobiDB-lite"/>
    </source>
</evidence>
<feature type="domain" description="C2H2-type" evidence="6">
    <location>
        <begin position="244"/>
        <end position="272"/>
    </location>
</feature>
<name>C1MVQ4_MICPC</name>
<dbReference type="GO" id="GO:0008270">
    <property type="term" value="F:zinc ion binding"/>
    <property type="evidence" value="ECO:0007669"/>
    <property type="project" value="UniProtKB-KW"/>
</dbReference>
<gene>
    <name evidence="7" type="ORF">MICPUCDRAFT_59465</name>
</gene>
<proteinExistence type="predicted"/>
<dbReference type="PROSITE" id="PS50088">
    <property type="entry name" value="ANK_REPEAT"/>
    <property type="match status" value="2"/>
</dbReference>
<dbReference type="OrthoDB" id="498811at2759"/>
<dbReference type="eggNOG" id="KOG0504">
    <property type="taxonomic scope" value="Eukaryota"/>
</dbReference>
<dbReference type="Pfam" id="PF12796">
    <property type="entry name" value="Ank_2"/>
    <property type="match status" value="2"/>
</dbReference>
<evidence type="ECO:0000256" key="4">
    <source>
        <dbReference type="PROSITE-ProRule" id="PRU00042"/>
    </source>
</evidence>
<feature type="region of interest" description="Disordered" evidence="5">
    <location>
        <begin position="180"/>
        <end position="202"/>
    </location>
</feature>